<dbReference type="GO" id="GO:0003700">
    <property type="term" value="F:DNA-binding transcription factor activity"/>
    <property type="evidence" value="ECO:0007669"/>
    <property type="project" value="InterPro"/>
</dbReference>
<name>A0AAJ6HSK3_9ACTN</name>
<evidence type="ECO:0000259" key="1">
    <source>
        <dbReference type="PROSITE" id="PS50995"/>
    </source>
</evidence>
<dbReference type="InterPro" id="IPR039422">
    <property type="entry name" value="MarR/SlyA-like"/>
</dbReference>
<dbReference type="AlphaFoldDB" id="A0AAJ6HSK3"/>
<dbReference type="InterPro" id="IPR036390">
    <property type="entry name" value="WH_DNA-bd_sf"/>
</dbReference>
<dbReference type="Proteomes" id="UP001235874">
    <property type="component" value="Chromosome"/>
</dbReference>
<dbReference type="PRINTS" id="PR00598">
    <property type="entry name" value="HTHMARR"/>
</dbReference>
<reference evidence="2 3" key="1">
    <citation type="submission" date="2023-07" db="EMBL/GenBank/DDBJ databases">
        <title>Micromonospora profundi TRM 95458 converts glycerol to a new osmotic compound.</title>
        <authorList>
            <person name="Lu D."/>
        </authorList>
    </citation>
    <scope>NUCLEOTIDE SEQUENCE [LARGE SCALE GENOMIC DNA]</scope>
    <source>
        <strain evidence="2 3">TRM95458</strain>
    </source>
</reference>
<dbReference type="PANTHER" id="PTHR33164:SF99">
    <property type="entry name" value="MARR FAMILY REGULATORY PROTEIN"/>
    <property type="match status" value="1"/>
</dbReference>
<dbReference type="EMBL" id="CP130472">
    <property type="protein sequence ID" value="WLS45387.1"/>
    <property type="molecule type" value="Genomic_DNA"/>
</dbReference>
<gene>
    <name evidence="2" type="ORF">Q3V37_29170</name>
</gene>
<keyword evidence="3" id="KW-1185">Reference proteome</keyword>
<dbReference type="GO" id="GO:0006950">
    <property type="term" value="P:response to stress"/>
    <property type="evidence" value="ECO:0007669"/>
    <property type="project" value="TreeGrafter"/>
</dbReference>
<dbReference type="Pfam" id="PF12802">
    <property type="entry name" value="MarR_2"/>
    <property type="match status" value="1"/>
</dbReference>
<organism evidence="2 3">
    <name type="scientific">Micromonospora profundi</name>
    <dbReference type="NCBI Taxonomy" id="1420889"/>
    <lineage>
        <taxon>Bacteria</taxon>
        <taxon>Bacillati</taxon>
        <taxon>Actinomycetota</taxon>
        <taxon>Actinomycetes</taxon>
        <taxon>Micromonosporales</taxon>
        <taxon>Micromonosporaceae</taxon>
        <taxon>Micromonospora</taxon>
    </lineage>
</organism>
<accession>A0AAJ6HSK3</accession>
<dbReference type="InterPro" id="IPR036388">
    <property type="entry name" value="WH-like_DNA-bd_sf"/>
</dbReference>
<dbReference type="KEGG" id="mprn:Q3V37_29170"/>
<dbReference type="PANTHER" id="PTHR33164">
    <property type="entry name" value="TRANSCRIPTIONAL REGULATOR, MARR FAMILY"/>
    <property type="match status" value="1"/>
</dbReference>
<dbReference type="PROSITE" id="PS50995">
    <property type="entry name" value="HTH_MARR_2"/>
    <property type="match status" value="1"/>
</dbReference>
<dbReference type="SUPFAM" id="SSF46785">
    <property type="entry name" value="Winged helix' DNA-binding domain"/>
    <property type="match status" value="1"/>
</dbReference>
<evidence type="ECO:0000313" key="2">
    <source>
        <dbReference type="EMBL" id="WLS45387.1"/>
    </source>
</evidence>
<protein>
    <submittedName>
        <fullName evidence="2">MarR family transcriptional regulator</fullName>
    </submittedName>
</protein>
<proteinExistence type="predicted"/>
<dbReference type="SMART" id="SM00347">
    <property type="entry name" value="HTH_MARR"/>
    <property type="match status" value="1"/>
</dbReference>
<evidence type="ECO:0000313" key="3">
    <source>
        <dbReference type="Proteomes" id="UP001235874"/>
    </source>
</evidence>
<sequence>MNAEARLANEAWEALFRAQVVLARRFTDDDIWHELTPNEYDVLYTLKKSPQGMSMTEINRGILLTQAGVSRLCNRLIQRGLVSRGCDPRDRRASVLTLTEAGVELQRAVGARHAAAVTAAMTEALAPDQLVQLRALAQQIVDSADPGPPRHDSQEPS</sequence>
<dbReference type="RefSeq" id="WP_306272323.1">
    <property type="nucleotide sequence ID" value="NZ_CP130472.1"/>
</dbReference>
<dbReference type="InterPro" id="IPR000835">
    <property type="entry name" value="HTH_MarR-typ"/>
</dbReference>
<dbReference type="Gene3D" id="1.10.10.10">
    <property type="entry name" value="Winged helix-like DNA-binding domain superfamily/Winged helix DNA-binding domain"/>
    <property type="match status" value="1"/>
</dbReference>
<feature type="domain" description="HTH marR-type" evidence="1">
    <location>
        <begin position="8"/>
        <end position="142"/>
    </location>
</feature>